<evidence type="ECO:0000313" key="10">
    <source>
        <dbReference type="Proteomes" id="UP000222542"/>
    </source>
</evidence>
<name>A0A2G3ANX9_CAPAN</name>
<dbReference type="Proteomes" id="UP000222542">
    <property type="component" value="Unassembled WGS sequence"/>
</dbReference>
<evidence type="ECO:0000313" key="9">
    <source>
        <dbReference type="EMBL" id="PHT95942.1"/>
    </source>
</evidence>
<evidence type="ECO:0000256" key="4">
    <source>
        <dbReference type="ARBA" id="ARBA00022670"/>
    </source>
</evidence>
<keyword evidence="7" id="KW-0325">Glycoprotein</keyword>
<dbReference type="FunFam" id="2.40.70.10:FF:000031">
    <property type="entry name" value="Aspartyl protease AED1"/>
    <property type="match status" value="1"/>
</dbReference>
<dbReference type="CDD" id="cd05476">
    <property type="entry name" value="pepsin_A_like_plant"/>
    <property type="match status" value="1"/>
</dbReference>
<dbReference type="EMBL" id="AYRZ02000001">
    <property type="protein sequence ID" value="PHT95942.1"/>
    <property type="molecule type" value="Genomic_DNA"/>
</dbReference>
<keyword evidence="6" id="KW-0378">Hydrolase</keyword>
<dbReference type="InterPro" id="IPR033121">
    <property type="entry name" value="PEPTIDASE_A1"/>
</dbReference>
<keyword evidence="3" id="KW-0964">Secreted</keyword>
<comment type="subcellular location">
    <subcellularLocation>
        <location evidence="1">Secreted</location>
    </subcellularLocation>
</comment>
<dbReference type="GO" id="GO:0005576">
    <property type="term" value="C:extracellular region"/>
    <property type="evidence" value="ECO:0000318"/>
    <property type="project" value="GO_Central"/>
</dbReference>
<dbReference type="InterPro" id="IPR051708">
    <property type="entry name" value="Plant_Aspart_Prot_A1"/>
</dbReference>
<dbReference type="GO" id="GO:0004190">
    <property type="term" value="F:aspartic-type endopeptidase activity"/>
    <property type="evidence" value="ECO:0000318"/>
    <property type="project" value="GO_Central"/>
</dbReference>
<evidence type="ECO:0000256" key="2">
    <source>
        <dbReference type="ARBA" id="ARBA00007447"/>
    </source>
</evidence>
<dbReference type="PANTHER" id="PTHR47967:SF59">
    <property type="entry name" value="ASPARTIC PROTEINASE CDR1-LIKE"/>
    <property type="match status" value="1"/>
</dbReference>
<dbReference type="GO" id="GO:0006508">
    <property type="term" value="P:proteolysis"/>
    <property type="evidence" value="ECO:0007669"/>
    <property type="project" value="UniProtKB-KW"/>
</dbReference>
<reference evidence="9 10" key="2">
    <citation type="journal article" date="2017" name="Genome Biol.">
        <title>New reference genome sequences of hot pepper reveal the massive evolution of plant disease-resistance genes by retroduplication.</title>
        <authorList>
            <person name="Kim S."/>
            <person name="Park J."/>
            <person name="Yeom S.I."/>
            <person name="Kim Y.M."/>
            <person name="Seo E."/>
            <person name="Kim K.T."/>
            <person name="Kim M.S."/>
            <person name="Lee J.M."/>
            <person name="Cheong K."/>
            <person name="Shin H.S."/>
            <person name="Kim S.B."/>
            <person name="Han K."/>
            <person name="Lee J."/>
            <person name="Park M."/>
            <person name="Lee H.A."/>
            <person name="Lee H.Y."/>
            <person name="Lee Y."/>
            <person name="Oh S."/>
            <person name="Lee J.H."/>
            <person name="Choi E."/>
            <person name="Choi E."/>
            <person name="Lee S.E."/>
            <person name="Jeon J."/>
            <person name="Kim H."/>
            <person name="Choi G."/>
            <person name="Song H."/>
            <person name="Lee J."/>
            <person name="Lee S.C."/>
            <person name="Kwon J.K."/>
            <person name="Lee H.Y."/>
            <person name="Koo N."/>
            <person name="Hong Y."/>
            <person name="Kim R.W."/>
            <person name="Kang W.H."/>
            <person name="Huh J.H."/>
            <person name="Kang B.C."/>
            <person name="Yang T.J."/>
            <person name="Lee Y.H."/>
            <person name="Bennetzen J.L."/>
            <person name="Choi D."/>
        </authorList>
    </citation>
    <scope>NUCLEOTIDE SEQUENCE [LARGE SCALE GENOMIC DNA]</scope>
    <source>
        <strain evidence="10">cv. CM334</strain>
    </source>
</reference>
<comment type="similarity">
    <text evidence="2">Belongs to the peptidase A1 family.</text>
</comment>
<accession>A0A2G3ANX9</accession>
<keyword evidence="5" id="KW-0064">Aspartyl protease</keyword>
<protein>
    <recommendedName>
        <fullName evidence="8">Peptidase A1 domain-containing protein</fullName>
    </recommendedName>
</protein>
<dbReference type="Pfam" id="PF14543">
    <property type="entry name" value="TAXi_N"/>
    <property type="match status" value="1"/>
</dbReference>
<dbReference type="InterPro" id="IPR054722">
    <property type="entry name" value="PolX-like_BBD"/>
</dbReference>
<sequence>MHNGVVRILTNVRYVPNLKKNLISLGTLESVQCKYMSEGGVSKVSYGDLMIMKSRKSSVLYTLLGSTVIGATAVSTLNQSDPYITKLWHMRLGHMSEKALSILSKEVEVDLGIPSEPSLSTMEQNTVETPKVDPEVMAREVEPNEYSIATHRPRTQIHKQEEVVSSANSVKWLIAMNEEIESLLKNDLTYHERTKHIDIKYHFIWETIDEGMVSVQKINTRDNPADMFKKSLSVNVIHRDSPLSPFYNPSITPYELLQNAFHQSFSRASSFRKNSIKSIQSTVNPTGSAFLMKISVGTPPVDILATVDTGSDLTWLQCEPCVHCFQQTGTPIFNPKNSSTYFTVDCENLYCQDLAPITCRDDICNYEQGYSDKSYSRGELAIETFSFTSTSGENVAIPLTFFGCGHDNAGNFPTGVVGLGRGDISIVNQMNDDIKGKFSYCLIPFDASKTNDKLTSHINFGDSAVVSGPGVVSTHMTRKESQKSFYYLFLESISIGEKNLPFKSTKIFPPGQANIIIDSGTTLTLVPSDFYLNLEEAVVASISATRVNDPAGTFKVCYASDIVTINAPRIVAHFTNADVELSPENSFIQFGPGVICLAIVPSDDLFIFGNLAQLNYLIGYDLVANQVSFLPTDCSQH</sequence>
<dbReference type="InterPro" id="IPR034161">
    <property type="entry name" value="Pepsin-like_plant"/>
</dbReference>
<evidence type="ECO:0000256" key="5">
    <source>
        <dbReference type="ARBA" id="ARBA00022750"/>
    </source>
</evidence>
<evidence type="ECO:0000256" key="7">
    <source>
        <dbReference type="ARBA" id="ARBA00023180"/>
    </source>
</evidence>
<dbReference type="Gramene" id="PHT95942">
    <property type="protein sequence ID" value="PHT95942"/>
    <property type="gene ID" value="T459_03824"/>
</dbReference>
<dbReference type="SUPFAM" id="SSF50630">
    <property type="entry name" value="Acid proteases"/>
    <property type="match status" value="1"/>
</dbReference>
<dbReference type="PANTHER" id="PTHR47967">
    <property type="entry name" value="OS07G0603500 PROTEIN-RELATED"/>
    <property type="match status" value="1"/>
</dbReference>
<dbReference type="InterPro" id="IPR001969">
    <property type="entry name" value="Aspartic_peptidase_AS"/>
</dbReference>
<dbReference type="Pfam" id="PF13976">
    <property type="entry name" value="gag_pre-integrs"/>
    <property type="match status" value="1"/>
</dbReference>
<feature type="domain" description="Peptidase A1" evidence="8">
    <location>
        <begin position="290"/>
        <end position="630"/>
    </location>
</feature>
<dbReference type="InterPro" id="IPR032861">
    <property type="entry name" value="TAXi_N"/>
</dbReference>
<dbReference type="InterPro" id="IPR032799">
    <property type="entry name" value="TAXi_C"/>
</dbReference>
<dbReference type="CDD" id="cd09272">
    <property type="entry name" value="RNase_HI_RT_Ty1"/>
    <property type="match status" value="1"/>
</dbReference>
<evidence type="ECO:0000256" key="1">
    <source>
        <dbReference type="ARBA" id="ARBA00004613"/>
    </source>
</evidence>
<gene>
    <name evidence="9" type="ORF">T459_03824</name>
</gene>
<evidence type="ECO:0000259" key="8">
    <source>
        <dbReference type="PROSITE" id="PS51767"/>
    </source>
</evidence>
<keyword evidence="4" id="KW-0645">Protease</keyword>
<evidence type="ECO:0000256" key="6">
    <source>
        <dbReference type="ARBA" id="ARBA00022801"/>
    </source>
</evidence>
<dbReference type="InterPro" id="IPR025724">
    <property type="entry name" value="GAG-pre-integrase_dom"/>
</dbReference>
<organism evidence="9 10">
    <name type="scientific">Capsicum annuum</name>
    <name type="common">Capsicum pepper</name>
    <dbReference type="NCBI Taxonomy" id="4072"/>
    <lineage>
        <taxon>Eukaryota</taxon>
        <taxon>Viridiplantae</taxon>
        <taxon>Streptophyta</taxon>
        <taxon>Embryophyta</taxon>
        <taxon>Tracheophyta</taxon>
        <taxon>Spermatophyta</taxon>
        <taxon>Magnoliopsida</taxon>
        <taxon>eudicotyledons</taxon>
        <taxon>Gunneridae</taxon>
        <taxon>Pentapetalae</taxon>
        <taxon>asterids</taxon>
        <taxon>lamiids</taxon>
        <taxon>Solanales</taxon>
        <taxon>Solanaceae</taxon>
        <taxon>Solanoideae</taxon>
        <taxon>Capsiceae</taxon>
        <taxon>Capsicum</taxon>
    </lineage>
</organism>
<dbReference type="PROSITE" id="PS51767">
    <property type="entry name" value="PEPTIDASE_A1"/>
    <property type="match status" value="1"/>
</dbReference>
<evidence type="ECO:0000256" key="3">
    <source>
        <dbReference type="ARBA" id="ARBA00022525"/>
    </source>
</evidence>
<proteinExistence type="inferred from homology"/>
<dbReference type="Gene3D" id="2.40.70.10">
    <property type="entry name" value="Acid Proteases"/>
    <property type="match status" value="2"/>
</dbReference>
<reference evidence="9 10" key="1">
    <citation type="journal article" date="2014" name="Nat. Genet.">
        <title>Genome sequence of the hot pepper provides insights into the evolution of pungency in Capsicum species.</title>
        <authorList>
            <person name="Kim S."/>
            <person name="Park M."/>
            <person name="Yeom S.I."/>
            <person name="Kim Y.M."/>
            <person name="Lee J.M."/>
            <person name="Lee H.A."/>
            <person name="Seo E."/>
            <person name="Choi J."/>
            <person name="Cheong K."/>
            <person name="Kim K.T."/>
            <person name="Jung K."/>
            <person name="Lee G.W."/>
            <person name="Oh S.K."/>
            <person name="Bae C."/>
            <person name="Kim S.B."/>
            <person name="Lee H.Y."/>
            <person name="Kim S.Y."/>
            <person name="Kim M.S."/>
            <person name="Kang B.C."/>
            <person name="Jo Y.D."/>
            <person name="Yang H.B."/>
            <person name="Jeong H.J."/>
            <person name="Kang W.H."/>
            <person name="Kwon J.K."/>
            <person name="Shin C."/>
            <person name="Lim J.Y."/>
            <person name="Park J.H."/>
            <person name="Huh J.H."/>
            <person name="Kim J.S."/>
            <person name="Kim B.D."/>
            <person name="Cohen O."/>
            <person name="Paran I."/>
            <person name="Suh M.C."/>
            <person name="Lee S.B."/>
            <person name="Kim Y.K."/>
            <person name="Shin Y."/>
            <person name="Noh S.J."/>
            <person name="Park J."/>
            <person name="Seo Y.S."/>
            <person name="Kwon S.Y."/>
            <person name="Kim H.A."/>
            <person name="Park J.M."/>
            <person name="Kim H.J."/>
            <person name="Choi S.B."/>
            <person name="Bosland P.W."/>
            <person name="Reeves G."/>
            <person name="Jo S.H."/>
            <person name="Lee B.W."/>
            <person name="Cho H.T."/>
            <person name="Choi H.S."/>
            <person name="Lee M.S."/>
            <person name="Yu Y."/>
            <person name="Do Choi Y."/>
            <person name="Park B.S."/>
            <person name="van Deynze A."/>
            <person name="Ashrafi H."/>
            <person name="Hill T."/>
            <person name="Kim W.T."/>
            <person name="Pai H.S."/>
            <person name="Ahn H.K."/>
            <person name="Yeam I."/>
            <person name="Giovannoni J.J."/>
            <person name="Rose J.K."/>
            <person name="Sorensen I."/>
            <person name="Lee S.J."/>
            <person name="Kim R.W."/>
            <person name="Choi I.Y."/>
            <person name="Choi B.S."/>
            <person name="Lim J.S."/>
            <person name="Lee Y.H."/>
            <person name="Choi D."/>
        </authorList>
    </citation>
    <scope>NUCLEOTIDE SEQUENCE [LARGE SCALE GENOMIC DNA]</scope>
    <source>
        <strain evidence="10">cv. CM334</strain>
    </source>
</reference>
<dbReference type="FunFam" id="2.40.70.10:FF:000050">
    <property type="entry name" value="Aspartic proteinase CDR1"/>
    <property type="match status" value="1"/>
</dbReference>
<dbReference type="PROSITE" id="PS00141">
    <property type="entry name" value="ASP_PROTEASE"/>
    <property type="match status" value="2"/>
</dbReference>
<dbReference type="AlphaFoldDB" id="A0A2G3ANX9"/>
<dbReference type="InterPro" id="IPR021109">
    <property type="entry name" value="Peptidase_aspartic_dom_sf"/>
</dbReference>
<comment type="caution">
    <text evidence="9">The sequence shown here is derived from an EMBL/GenBank/DDBJ whole genome shotgun (WGS) entry which is preliminary data.</text>
</comment>
<keyword evidence="10" id="KW-1185">Reference proteome</keyword>
<dbReference type="Pfam" id="PF22936">
    <property type="entry name" value="Pol_BBD"/>
    <property type="match status" value="1"/>
</dbReference>
<dbReference type="Pfam" id="PF14541">
    <property type="entry name" value="TAXi_C"/>
    <property type="match status" value="1"/>
</dbReference>